<dbReference type="AlphaFoldDB" id="A0A8S1X2K8"/>
<keyword evidence="3" id="KW-0472">Membrane</keyword>
<feature type="region of interest" description="Disordered" evidence="2">
    <location>
        <begin position="94"/>
        <end position="118"/>
    </location>
</feature>
<sequence>MEVNILLFIYCTIITLYLIQKIFTSKTNNNNNLVKDLMQEIENLKNVNNNQNKQQNSQITQIKQHFTELTQIQDDFQKKLLNTQIKLMQHVNKTYSQRTNSQHNNSVLSQRDQSIEEK</sequence>
<gene>
    <name evidence="4" type="ORF">POCTA_138.1.T1070180</name>
</gene>
<evidence type="ECO:0000313" key="4">
    <source>
        <dbReference type="EMBL" id="CAD8194845.1"/>
    </source>
</evidence>
<accession>A0A8S1X2K8</accession>
<dbReference type="EMBL" id="CAJJDP010000107">
    <property type="protein sequence ID" value="CAD8194845.1"/>
    <property type="molecule type" value="Genomic_DNA"/>
</dbReference>
<evidence type="ECO:0000256" key="1">
    <source>
        <dbReference type="SAM" id="Coils"/>
    </source>
</evidence>
<keyword evidence="3" id="KW-1133">Transmembrane helix</keyword>
<feature type="coiled-coil region" evidence="1">
    <location>
        <begin position="27"/>
        <end position="54"/>
    </location>
</feature>
<feature type="transmembrane region" description="Helical" evidence="3">
    <location>
        <begin position="6"/>
        <end position="23"/>
    </location>
</feature>
<keyword evidence="5" id="KW-1185">Reference proteome</keyword>
<feature type="compositionally biased region" description="Polar residues" evidence="2">
    <location>
        <begin position="94"/>
        <end position="112"/>
    </location>
</feature>
<name>A0A8S1X2K8_PAROT</name>
<reference evidence="4" key="1">
    <citation type="submission" date="2021-01" db="EMBL/GenBank/DDBJ databases">
        <authorList>
            <consortium name="Genoscope - CEA"/>
            <person name="William W."/>
        </authorList>
    </citation>
    <scope>NUCLEOTIDE SEQUENCE</scope>
</reference>
<dbReference type="Proteomes" id="UP000683925">
    <property type="component" value="Unassembled WGS sequence"/>
</dbReference>
<evidence type="ECO:0000313" key="5">
    <source>
        <dbReference type="Proteomes" id="UP000683925"/>
    </source>
</evidence>
<keyword evidence="1" id="KW-0175">Coiled coil</keyword>
<proteinExistence type="predicted"/>
<evidence type="ECO:0000256" key="2">
    <source>
        <dbReference type="SAM" id="MobiDB-lite"/>
    </source>
</evidence>
<evidence type="ECO:0000256" key="3">
    <source>
        <dbReference type="SAM" id="Phobius"/>
    </source>
</evidence>
<keyword evidence="3" id="KW-0812">Transmembrane</keyword>
<organism evidence="4 5">
    <name type="scientific">Paramecium octaurelia</name>
    <dbReference type="NCBI Taxonomy" id="43137"/>
    <lineage>
        <taxon>Eukaryota</taxon>
        <taxon>Sar</taxon>
        <taxon>Alveolata</taxon>
        <taxon>Ciliophora</taxon>
        <taxon>Intramacronucleata</taxon>
        <taxon>Oligohymenophorea</taxon>
        <taxon>Peniculida</taxon>
        <taxon>Parameciidae</taxon>
        <taxon>Paramecium</taxon>
    </lineage>
</organism>
<comment type="caution">
    <text evidence="4">The sequence shown here is derived from an EMBL/GenBank/DDBJ whole genome shotgun (WGS) entry which is preliminary data.</text>
</comment>
<protein>
    <submittedName>
        <fullName evidence="4">Uncharacterized protein</fullName>
    </submittedName>
</protein>